<dbReference type="Proteomes" id="UP000000759">
    <property type="component" value="Chromosome 5"/>
</dbReference>
<keyword evidence="2" id="KW-0812">Transmembrane</keyword>
<dbReference type="AlphaFoldDB" id="B7FVA4"/>
<dbReference type="OrthoDB" id="41894at2759"/>
<evidence type="ECO:0000313" key="3">
    <source>
        <dbReference type="EMBL" id="EEC49803.1"/>
    </source>
</evidence>
<proteinExistence type="predicted"/>
<feature type="transmembrane region" description="Helical" evidence="2">
    <location>
        <begin position="110"/>
        <end position="134"/>
    </location>
</feature>
<dbReference type="InParanoid" id="B7FVA4"/>
<feature type="transmembrane region" description="Helical" evidence="2">
    <location>
        <begin position="284"/>
        <end position="302"/>
    </location>
</feature>
<sequence>MPITRSRRKAAMVGGNDNGTSNGTVPVERSHVEATTSAGSSTVPVNEKEDPHQAHHNSSNDRKPTMEEYMQNLSPWDVFNVTTKPWVLVDDGSFYGYFDWVPRELRVGPWSLSACAYLFVLVYLIALSGVYLLYIEQRSWADAWRTIPDTSPHGMGGPGDNPTQFLLKYPAVYSTKWWYHTLTTLWTLYVVKLIYYGPVSYKAWATYTVQSWTLLTVRHLLCTLAPVYDWALVAAEMIRFPVACSVTVTFCVWNFALAPFCYFVGMKTPTEKRNFLKFVTSFRLTQIHVFNIVFCVANVYWASPRRTLVAMDLYVAILSVLVYMIWYLGVLDRFGIHLYPVFSPRAGPLIVFVTWSGVLGMYLGTFFVWRALLQPDSL</sequence>
<feature type="transmembrane region" description="Helical" evidence="2">
    <location>
        <begin position="177"/>
        <end position="195"/>
    </location>
</feature>
<keyword evidence="4" id="KW-1185">Reference proteome</keyword>
<dbReference type="GeneID" id="7199680"/>
<evidence type="ECO:0008006" key="5">
    <source>
        <dbReference type="Google" id="ProtNLM"/>
    </source>
</evidence>
<organism evidence="3 4">
    <name type="scientific">Phaeodactylum tricornutum (strain CCAP 1055/1)</name>
    <dbReference type="NCBI Taxonomy" id="556484"/>
    <lineage>
        <taxon>Eukaryota</taxon>
        <taxon>Sar</taxon>
        <taxon>Stramenopiles</taxon>
        <taxon>Ochrophyta</taxon>
        <taxon>Bacillariophyta</taxon>
        <taxon>Bacillariophyceae</taxon>
        <taxon>Bacillariophycidae</taxon>
        <taxon>Naviculales</taxon>
        <taxon>Phaeodactylaceae</taxon>
        <taxon>Phaeodactylum</taxon>
    </lineage>
</organism>
<keyword evidence="2" id="KW-0472">Membrane</keyword>
<evidence type="ECO:0000313" key="4">
    <source>
        <dbReference type="Proteomes" id="UP000000759"/>
    </source>
</evidence>
<dbReference type="PaxDb" id="2850-Phatr45014"/>
<accession>B7FVA4</accession>
<reference evidence="3 4" key="1">
    <citation type="journal article" date="2008" name="Nature">
        <title>The Phaeodactylum genome reveals the evolutionary history of diatom genomes.</title>
        <authorList>
            <person name="Bowler C."/>
            <person name="Allen A.E."/>
            <person name="Badger J.H."/>
            <person name="Grimwood J."/>
            <person name="Jabbari K."/>
            <person name="Kuo A."/>
            <person name="Maheswari U."/>
            <person name="Martens C."/>
            <person name="Maumus F."/>
            <person name="Otillar R.P."/>
            <person name="Rayko E."/>
            <person name="Salamov A."/>
            <person name="Vandepoele K."/>
            <person name="Beszteri B."/>
            <person name="Gruber A."/>
            <person name="Heijde M."/>
            <person name="Katinka M."/>
            <person name="Mock T."/>
            <person name="Valentin K."/>
            <person name="Verret F."/>
            <person name="Berges J.A."/>
            <person name="Brownlee C."/>
            <person name="Cadoret J.P."/>
            <person name="Chiovitti A."/>
            <person name="Choi C.J."/>
            <person name="Coesel S."/>
            <person name="De Martino A."/>
            <person name="Detter J.C."/>
            <person name="Durkin C."/>
            <person name="Falciatore A."/>
            <person name="Fournet J."/>
            <person name="Haruta M."/>
            <person name="Huysman M.J."/>
            <person name="Jenkins B.D."/>
            <person name="Jiroutova K."/>
            <person name="Jorgensen R.E."/>
            <person name="Joubert Y."/>
            <person name="Kaplan A."/>
            <person name="Kroger N."/>
            <person name="Kroth P.G."/>
            <person name="La Roche J."/>
            <person name="Lindquist E."/>
            <person name="Lommer M."/>
            <person name="Martin-Jezequel V."/>
            <person name="Lopez P.J."/>
            <person name="Lucas S."/>
            <person name="Mangogna M."/>
            <person name="McGinnis K."/>
            <person name="Medlin L.K."/>
            <person name="Montsant A."/>
            <person name="Oudot-Le Secq M.P."/>
            <person name="Napoli C."/>
            <person name="Obornik M."/>
            <person name="Parker M.S."/>
            <person name="Petit J.L."/>
            <person name="Porcel B.M."/>
            <person name="Poulsen N."/>
            <person name="Robison M."/>
            <person name="Rychlewski L."/>
            <person name="Rynearson T.A."/>
            <person name="Schmutz J."/>
            <person name="Shapiro H."/>
            <person name="Siaut M."/>
            <person name="Stanley M."/>
            <person name="Sussman M.R."/>
            <person name="Taylor A.R."/>
            <person name="Vardi A."/>
            <person name="von Dassow P."/>
            <person name="Vyverman W."/>
            <person name="Willis A."/>
            <person name="Wyrwicz L.S."/>
            <person name="Rokhsar D.S."/>
            <person name="Weissenbach J."/>
            <person name="Armbrust E.V."/>
            <person name="Green B.R."/>
            <person name="Van de Peer Y."/>
            <person name="Grigoriev I.V."/>
        </authorList>
    </citation>
    <scope>NUCLEOTIDE SEQUENCE [LARGE SCALE GENOMIC DNA]</scope>
    <source>
        <strain evidence="3 4">CCAP 1055/1</strain>
    </source>
</reference>
<name>B7FVA4_PHATC</name>
<dbReference type="KEGG" id="pti:PHATRDRAFT_45014"/>
<protein>
    <recommendedName>
        <fullName evidence="5">Transmembrane protein</fullName>
    </recommendedName>
</protein>
<feature type="region of interest" description="Disordered" evidence="1">
    <location>
        <begin position="1"/>
        <end position="64"/>
    </location>
</feature>
<feature type="compositionally biased region" description="Basic residues" evidence="1">
    <location>
        <begin position="1"/>
        <end position="10"/>
    </location>
</feature>
<dbReference type="EMBL" id="CM000608">
    <property type="protein sequence ID" value="EEC49803.1"/>
    <property type="molecule type" value="Genomic_DNA"/>
</dbReference>
<dbReference type="HOGENOM" id="CLU_732518_0_0_1"/>
<feature type="transmembrane region" description="Helical" evidence="2">
    <location>
        <begin position="308"/>
        <end position="328"/>
    </location>
</feature>
<dbReference type="eggNOG" id="ENOG502SWWD">
    <property type="taxonomic scope" value="Eukaryota"/>
</dbReference>
<feature type="compositionally biased region" description="Basic and acidic residues" evidence="1">
    <location>
        <begin position="46"/>
        <end position="64"/>
    </location>
</feature>
<feature type="transmembrane region" description="Helical" evidence="2">
    <location>
        <begin position="240"/>
        <end position="264"/>
    </location>
</feature>
<feature type="compositionally biased region" description="Polar residues" evidence="1">
    <location>
        <begin position="33"/>
        <end position="44"/>
    </location>
</feature>
<feature type="transmembrane region" description="Helical" evidence="2">
    <location>
        <begin position="349"/>
        <end position="372"/>
    </location>
</feature>
<gene>
    <name evidence="3" type="ORF">PHATRDRAFT_45014</name>
</gene>
<dbReference type="RefSeq" id="XP_002179105.1">
    <property type="nucleotide sequence ID" value="XM_002179069.1"/>
</dbReference>
<keyword evidence="2" id="KW-1133">Transmembrane helix</keyword>
<evidence type="ECO:0000256" key="1">
    <source>
        <dbReference type="SAM" id="MobiDB-lite"/>
    </source>
</evidence>
<evidence type="ECO:0000256" key="2">
    <source>
        <dbReference type="SAM" id="Phobius"/>
    </source>
</evidence>
<reference evidence="4" key="2">
    <citation type="submission" date="2008-08" db="EMBL/GenBank/DDBJ databases">
        <authorList>
            <consortium name="Diatom Consortium"/>
            <person name="Grigoriev I."/>
            <person name="Grimwood J."/>
            <person name="Kuo A."/>
            <person name="Otillar R.P."/>
            <person name="Salamov A."/>
            <person name="Detter J.C."/>
            <person name="Lindquist E."/>
            <person name="Shapiro H."/>
            <person name="Lucas S."/>
            <person name="Glavina del Rio T."/>
            <person name="Pitluck S."/>
            <person name="Rokhsar D."/>
            <person name="Bowler C."/>
        </authorList>
    </citation>
    <scope>GENOME REANNOTATION</scope>
    <source>
        <strain evidence="4">CCAP 1055/1</strain>
    </source>
</reference>